<dbReference type="Proteomes" id="UP000652761">
    <property type="component" value="Unassembled WGS sequence"/>
</dbReference>
<sequence length="504" mass="54698">MDFLGEGPFVPLHPNSTAGTLSSGGLPPPPDPSEDPCGYAVPFPFPSNKPQDSPPECPVGFDSSLGSRVGSRKSPSPSRKNKGSGIPRRYLIDLEVVLLNIEAQHEEGRLDDGFGIYEILNDEDPVDEEDGEIEDATKMYASGMRRFDEPTSTVDEPTKERIYSLIVLVLAELGSFVVQRFEYYVLRCNKSGHMKAECPEAKKDKYKNHKKEFHKKKNKAMVATWLDEDQSTDSNEESSSSEGNEICFMAGSSEEQVDMSFELFTIEDWQEAYGTKARVDEGLLFSSRLESRKKVPPFFSHTVENVLATYVATRRKHPIGVSRQPSYRDGETRCNLNKCPLLSPFPSTEVEGRRPEETGGTGSEGTGGFGSVGAEVIGSEGMEGRVEDLEGGKTIEPYFISFLLTVLLKTALTSLLTALSAYLIAAKIAQKAAPSEVAAAAAVQHLTLSLPQTPQLVVLQASLVVALTGWAATLEEQEVLGSCPCPVGIPIGGVDPSSAELPLP</sequence>
<evidence type="ECO:0000313" key="3">
    <source>
        <dbReference type="Proteomes" id="UP000652761"/>
    </source>
</evidence>
<feature type="region of interest" description="Disordered" evidence="1">
    <location>
        <begin position="345"/>
        <end position="370"/>
    </location>
</feature>
<evidence type="ECO:0000256" key="1">
    <source>
        <dbReference type="SAM" id="MobiDB-lite"/>
    </source>
</evidence>
<proteinExistence type="predicted"/>
<organism evidence="2 3">
    <name type="scientific">Colocasia esculenta</name>
    <name type="common">Wild taro</name>
    <name type="synonym">Arum esculentum</name>
    <dbReference type="NCBI Taxonomy" id="4460"/>
    <lineage>
        <taxon>Eukaryota</taxon>
        <taxon>Viridiplantae</taxon>
        <taxon>Streptophyta</taxon>
        <taxon>Embryophyta</taxon>
        <taxon>Tracheophyta</taxon>
        <taxon>Spermatophyta</taxon>
        <taxon>Magnoliopsida</taxon>
        <taxon>Liliopsida</taxon>
        <taxon>Araceae</taxon>
        <taxon>Aroideae</taxon>
        <taxon>Colocasieae</taxon>
        <taxon>Colocasia</taxon>
    </lineage>
</organism>
<feature type="compositionally biased region" description="Low complexity" evidence="1">
    <location>
        <begin position="66"/>
        <end position="78"/>
    </location>
</feature>
<dbReference type="AlphaFoldDB" id="A0A843TE44"/>
<protein>
    <recommendedName>
        <fullName evidence="4">CCHC-type domain-containing protein</fullName>
    </recommendedName>
</protein>
<gene>
    <name evidence="2" type="ORF">Taro_002914</name>
</gene>
<name>A0A843TE44_COLES</name>
<reference evidence="2" key="1">
    <citation type="submission" date="2017-07" db="EMBL/GenBank/DDBJ databases">
        <title>Taro Niue Genome Assembly and Annotation.</title>
        <authorList>
            <person name="Atibalentja N."/>
            <person name="Keating K."/>
            <person name="Fields C.J."/>
        </authorList>
    </citation>
    <scope>NUCLEOTIDE SEQUENCE</scope>
    <source>
        <strain evidence="2">Niue_2</strain>
        <tissue evidence="2">Leaf</tissue>
    </source>
</reference>
<feature type="compositionally biased region" description="Pro residues" evidence="1">
    <location>
        <begin position="43"/>
        <end position="57"/>
    </location>
</feature>
<feature type="compositionally biased region" description="Gly residues" evidence="1">
    <location>
        <begin position="359"/>
        <end position="370"/>
    </location>
</feature>
<accession>A0A843TE44</accession>
<keyword evidence="3" id="KW-1185">Reference proteome</keyword>
<evidence type="ECO:0000313" key="2">
    <source>
        <dbReference type="EMBL" id="MQL70622.1"/>
    </source>
</evidence>
<dbReference type="EMBL" id="NMUH01000073">
    <property type="protein sequence ID" value="MQL70622.1"/>
    <property type="molecule type" value="Genomic_DNA"/>
</dbReference>
<feature type="region of interest" description="Disordered" evidence="1">
    <location>
        <begin position="1"/>
        <end position="85"/>
    </location>
</feature>
<comment type="caution">
    <text evidence="2">The sequence shown here is derived from an EMBL/GenBank/DDBJ whole genome shotgun (WGS) entry which is preliminary data.</text>
</comment>
<evidence type="ECO:0008006" key="4">
    <source>
        <dbReference type="Google" id="ProtNLM"/>
    </source>
</evidence>